<dbReference type="HOGENOM" id="CLU_032332_0_0_1"/>
<comment type="caution">
    <text evidence="2">The sequence shown here is derived from an EMBL/GenBank/DDBJ whole genome shotgun (WGS) entry which is preliminary data.</text>
</comment>
<evidence type="ECO:0000313" key="2">
    <source>
        <dbReference type="EMBL" id="EFE45072.1"/>
    </source>
</evidence>
<dbReference type="GeneID" id="9581922"/>
<dbReference type="PANTHER" id="PTHR42080:SF3">
    <property type="entry name" value="SRR1-LIKE DOMAIN-CONTAINING PROTEIN"/>
    <property type="match status" value="1"/>
</dbReference>
<name>D4CZA7_TRIVH</name>
<feature type="domain" description="SRR1-like" evidence="1">
    <location>
        <begin position="194"/>
        <end position="341"/>
    </location>
</feature>
<gene>
    <name evidence="2" type="ORF">TRV_00148</name>
</gene>
<dbReference type="AlphaFoldDB" id="D4CZA7"/>
<dbReference type="InterPro" id="IPR012942">
    <property type="entry name" value="SRR1-like"/>
</dbReference>
<dbReference type="OrthoDB" id="5230585at2759"/>
<dbReference type="PANTHER" id="PTHR42080">
    <property type="entry name" value="SRR1 DOMAIN-CONTAINING PROTEIN"/>
    <property type="match status" value="1"/>
</dbReference>
<dbReference type="KEGG" id="tve:TRV_00148"/>
<accession>D4CZA7</accession>
<protein>
    <recommendedName>
        <fullName evidence="1">SRR1-like domain-containing protein</fullName>
    </recommendedName>
</protein>
<sequence length="407" mass="45243">MEDGDSSSDQQGYPSPSYMDYFIAGCRRIRPGNEIDWGKDPQVERNEAKSFVKKAYDDGVPLFTKNALREIQKQLTSDLQAGQKVSIKGIDGVTVEFDVKTGELVLSGINSEYVASLAAILACRYGIDMGYCTMGIRHPVFLRHDVTKEFINIKPTKDYDSVKKSFMDIQRRWECSDTCLQLRTALKDIKLPQDLIVNKIVAFACGSISGDRNGPSGAYRAAKLRETSLYQHAMLCTLQDTLKTRKGCHEVQCLAQDPIYTSVDSKVLGEAGITIVEDPEGFLQVDDTTVVVSLYPNAPVKQVVADISRPAVIIWDVFTHDGDGLTDPVSSRVEAFMQGFCQAYKFPSDDDNMMDLALFTRIDILSMASWSSAPGFFWGVTQGKVLEFSDNYMPNSFQVTVVTEKPT</sequence>
<evidence type="ECO:0000313" key="3">
    <source>
        <dbReference type="Proteomes" id="UP000008383"/>
    </source>
</evidence>
<dbReference type="EMBL" id="ACYE01000007">
    <property type="protein sequence ID" value="EFE45072.1"/>
    <property type="molecule type" value="Genomic_DNA"/>
</dbReference>
<evidence type="ECO:0000259" key="1">
    <source>
        <dbReference type="Pfam" id="PF07985"/>
    </source>
</evidence>
<dbReference type="Proteomes" id="UP000008383">
    <property type="component" value="Unassembled WGS sequence"/>
</dbReference>
<keyword evidence="3" id="KW-1185">Reference proteome</keyword>
<dbReference type="Pfam" id="PF07985">
    <property type="entry name" value="SRR1"/>
    <property type="match status" value="1"/>
</dbReference>
<reference evidence="3" key="1">
    <citation type="journal article" date="2011" name="Genome Biol.">
        <title>Comparative and functional genomics provide insights into the pathogenicity of dermatophytic fungi.</title>
        <authorList>
            <person name="Burmester A."/>
            <person name="Shelest E."/>
            <person name="Gloeckner G."/>
            <person name="Heddergott C."/>
            <person name="Schindler S."/>
            <person name="Staib P."/>
            <person name="Heidel A."/>
            <person name="Felder M."/>
            <person name="Petzold A."/>
            <person name="Szafranski K."/>
            <person name="Feuermann M."/>
            <person name="Pedruzzi I."/>
            <person name="Priebe S."/>
            <person name="Groth M."/>
            <person name="Winkler R."/>
            <person name="Li W."/>
            <person name="Kniemeyer O."/>
            <person name="Schroeckh V."/>
            <person name="Hertweck C."/>
            <person name="Hube B."/>
            <person name="White T.C."/>
            <person name="Platzer M."/>
            <person name="Guthke R."/>
            <person name="Heitman J."/>
            <person name="Woestemeyer J."/>
            <person name="Zipfel P.F."/>
            <person name="Monod M."/>
            <person name="Brakhage A.A."/>
        </authorList>
    </citation>
    <scope>NUCLEOTIDE SEQUENCE [LARGE SCALE GENOMIC DNA]</scope>
    <source>
        <strain evidence="3">HKI 0517</strain>
    </source>
</reference>
<organism evidence="2 3">
    <name type="scientific">Trichophyton verrucosum (strain HKI 0517)</name>
    <dbReference type="NCBI Taxonomy" id="663202"/>
    <lineage>
        <taxon>Eukaryota</taxon>
        <taxon>Fungi</taxon>
        <taxon>Dikarya</taxon>
        <taxon>Ascomycota</taxon>
        <taxon>Pezizomycotina</taxon>
        <taxon>Eurotiomycetes</taxon>
        <taxon>Eurotiomycetidae</taxon>
        <taxon>Onygenales</taxon>
        <taxon>Arthrodermataceae</taxon>
        <taxon>Trichophyton</taxon>
    </lineage>
</organism>
<dbReference type="RefSeq" id="XP_003025683.1">
    <property type="nucleotide sequence ID" value="XM_003025637.1"/>
</dbReference>
<proteinExistence type="predicted"/>